<name>A0ABW9JG18_9SPHI</name>
<dbReference type="EMBL" id="SRMP02000012">
    <property type="protein sequence ID" value="MFN0291332.1"/>
    <property type="molecule type" value="Genomic_DNA"/>
</dbReference>
<sequence length="177" mass="20777">MIVVRDKSNPTKFIRTHSDGMVDVYIMSEKQTQKHKLSLEEKLRRARKICELYSLGEYTIKSCCEVYSVKYSTFQYWAQPNRKPDSKRRGFVQDVHELYKRACVENEINFRERLKEAVRIGLLKLARGIEYEEEETVYRFDSNGMPYVSSVRKTTKTILPNDNVLIFLANTVGAFNT</sequence>
<proteinExistence type="predicted"/>
<evidence type="ECO:0008006" key="3">
    <source>
        <dbReference type="Google" id="ProtNLM"/>
    </source>
</evidence>
<reference evidence="1 2" key="1">
    <citation type="submission" date="2024-12" db="EMBL/GenBank/DDBJ databases">
        <authorList>
            <person name="Hu S."/>
        </authorList>
    </citation>
    <scope>NUCLEOTIDE SEQUENCE [LARGE SCALE GENOMIC DNA]</scope>
    <source>
        <strain evidence="1 2">P-25</strain>
    </source>
</reference>
<gene>
    <name evidence="1" type="ORF">E5L68_008000</name>
</gene>
<accession>A0ABW9JG18</accession>
<comment type="caution">
    <text evidence="1">The sequence shown here is derived from an EMBL/GenBank/DDBJ whole genome shotgun (WGS) entry which is preliminary data.</text>
</comment>
<evidence type="ECO:0000313" key="2">
    <source>
        <dbReference type="Proteomes" id="UP001517367"/>
    </source>
</evidence>
<keyword evidence="2" id="KW-1185">Reference proteome</keyword>
<evidence type="ECO:0000313" key="1">
    <source>
        <dbReference type="EMBL" id="MFN0291332.1"/>
    </source>
</evidence>
<organism evidence="1 2">
    <name type="scientific">Pedobacter helvus</name>
    <dbReference type="NCBI Taxonomy" id="2563444"/>
    <lineage>
        <taxon>Bacteria</taxon>
        <taxon>Pseudomonadati</taxon>
        <taxon>Bacteroidota</taxon>
        <taxon>Sphingobacteriia</taxon>
        <taxon>Sphingobacteriales</taxon>
        <taxon>Sphingobacteriaceae</taxon>
        <taxon>Pedobacter</taxon>
    </lineage>
</organism>
<protein>
    <recommendedName>
        <fullName evidence="3">Homeodomain phBC6A51-type domain-containing protein</fullName>
    </recommendedName>
</protein>
<dbReference type="RefSeq" id="WP_138727945.1">
    <property type="nucleotide sequence ID" value="NZ_SRMP02000012.1"/>
</dbReference>
<dbReference type="Proteomes" id="UP001517367">
    <property type="component" value="Unassembled WGS sequence"/>
</dbReference>